<dbReference type="EMBL" id="CP013099">
    <property type="protein sequence ID" value="ALP53342.1"/>
    <property type="molecule type" value="Genomic_DNA"/>
</dbReference>
<dbReference type="Pfam" id="PF14366">
    <property type="entry name" value="DUF4410"/>
    <property type="match status" value="1"/>
</dbReference>
<organism evidence="1 2">
    <name type="scientific">Candidatus Tenderia electrophaga</name>
    <dbReference type="NCBI Taxonomy" id="1748243"/>
    <lineage>
        <taxon>Bacteria</taxon>
        <taxon>Pseudomonadati</taxon>
        <taxon>Pseudomonadota</taxon>
        <taxon>Gammaproteobacteria</taxon>
        <taxon>Candidatus Tenderiales</taxon>
        <taxon>Candidatus Tenderiaceae</taxon>
        <taxon>Candidatus Tenderia</taxon>
    </lineage>
</organism>
<dbReference type="PROSITE" id="PS51257">
    <property type="entry name" value="PROKAR_LIPOPROTEIN"/>
    <property type="match status" value="1"/>
</dbReference>
<keyword evidence="2" id="KW-1185">Reference proteome</keyword>
<evidence type="ECO:0008006" key="3">
    <source>
        <dbReference type="Google" id="ProtNLM"/>
    </source>
</evidence>
<dbReference type="AlphaFoldDB" id="A0A0S2TDX1"/>
<reference evidence="1" key="1">
    <citation type="submission" date="2015-10" db="EMBL/GenBank/DDBJ databases">
        <title>Description of Candidatus Tenderia electrophaga gen. nov, sp. nov., an Uncultivated Electroautotroph from a Biocathode Enrichment.</title>
        <authorList>
            <person name="Eddie B.J."/>
            <person name="Malanoski A.P."/>
            <person name="Wang Z."/>
            <person name="Hall R.J."/>
            <person name="Oh S.D."/>
            <person name="Heiner C."/>
            <person name="Lin B."/>
            <person name="Strycharz-Glaven S.M."/>
        </authorList>
    </citation>
    <scope>NUCLEOTIDE SEQUENCE [LARGE SCALE GENOMIC DNA]</scope>
    <source>
        <strain evidence="1">NRL1</strain>
    </source>
</reference>
<dbReference type="Gene3D" id="3.40.50.10610">
    <property type="entry name" value="ABC-type transport auxiliary lipoprotein component"/>
    <property type="match status" value="1"/>
</dbReference>
<protein>
    <recommendedName>
        <fullName evidence="3">DUF4410 domain-containing protein</fullName>
    </recommendedName>
</protein>
<dbReference type="STRING" id="1748243.Tel_09345"/>
<proteinExistence type="predicted"/>
<evidence type="ECO:0000313" key="1">
    <source>
        <dbReference type="EMBL" id="ALP53342.1"/>
    </source>
</evidence>
<gene>
    <name evidence="1" type="ORF">Tel_09345</name>
</gene>
<evidence type="ECO:0000313" key="2">
    <source>
        <dbReference type="Proteomes" id="UP000055136"/>
    </source>
</evidence>
<name>A0A0S2TDX1_9GAMM</name>
<accession>A0A0S2TDX1</accession>
<sequence length="177" mass="19691">MRIIRSKTPIWLLLVLFFSVACVPPPAVRPPGFDSYEAVLVRVSSEIPATDTETEQLTTLLVDALNDAGIYRQVGRMPFASELKTLRVDVEIVHMNRTSDAKRIAFGKMAMSNEVRVQVKLTDQAAGTVLTSFPLEGTSPKRSGIQADWPWGNVNNALRQISRQLVRRLAAWSTPEN</sequence>
<dbReference type="Proteomes" id="UP000055136">
    <property type="component" value="Chromosome"/>
</dbReference>
<dbReference type="KEGG" id="tee:Tel_09345"/>
<dbReference type="InterPro" id="IPR025522">
    <property type="entry name" value="DUF4410"/>
</dbReference>